<dbReference type="EMBL" id="CAJVCE010000008">
    <property type="protein sequence ID" value="CAG7643791.1"/>
    <property type="molecule type" value="Genomic_DNA"/>
</dbReference>
<evidence type="ECO:0000313" key="2">
    <source>
        <dbReference type="Proteomes" id="UP000730618"/>
    </source>
</evidence>
<dbReference type="RefSeq" id="WP_218099408.1">
    <property type="nucleotide sequence ID" value="NZ_CAJVCE010000008.1"/>
</dbReference>
<protein>
    <recommendedName>
        <fullName evidence="3">VOC family protein</fullName>
    </recommendedName>
</protein>
<reference evidence="1 2" key="1">
    <citation type="submission" date="2021-06" db="EMBL/GenBank/DDBJ databases">
        <authorList>
            <person name="Criscuolo A."/>
        </authorList>
    </citation>
    <scope>NUCLEOTIDE SEQUENCE [LARGE SCALE GENOMIC DNA]</scope>
    <source>
        <strain evidence="2">CIP 111802</strain>
    </source>
</reference>
<organism evidence="1 2">
    <name type="scientific">Paenibacillus allorhizosphaerae</name>
    <dbReference type="NCBI Taxonomy" id="2849866"/>
    <lineage>
        <taxon>Bacteria</taxon>
        <taxon>Bacillati</taxon>
        <taxon>Bacillota</taxon>
        <taxon>Bacilli</taxon>
        <taxon>Bacillales</taxon>
        <taxon>Paenibacillaceae</taxon>
        <taxon>Paenibacillus</taxon>
    </lineage>
</organism>
<sequence length="56" mass="6404">MGEIKFEDKLGDITVITCIYIPVNNVYESIKWYQKNLGCEPTTIHPVEPGMKMAIM</sequence>
<keyword evidence="2" id="KW-1185">Reference proteome</keyword>
<evidence type="ECO:0008006" key="3">
    <source>
        <dbReference type="Google" id="ProtNLM"/>
    </source>
</evidence>
<evidence type="ECO:0000313" key="1">
    <source>
        <dbReference type="EMBL" id="CAG7643791.1"/>
    </source>
</evidence>
<name>A0ABM8VIC3_9BACL</name>
<accession>A0ABM8VIC3</accession>
<comment type="caution">
    <text evidence="1">The sequence shown here is derived from an EMBL/GenBank/DDBJ whole genome shotgun (WGS) entry which is preliminary data.</text>
</comment>
<dbReference type="Proteomes" id="UP000730618">
    <property type="component" value="Unassembled WGS sequence"/>
</dbReference>
<proteinExistence type="predicted"/>
<gene>
    <name evidence="1" type="ORF">PAECIP111802_03075</name>
</gene>